<name>A0A1Y5XW16_KIBAR</name>
<evidence type="ECO:0000256" key="1">
    <source>
        <dbReference type="ARBA" id="ARBA00004196"/>
    </source>
</evidence>
<dbReference type="SUPFAM" id="SSF89392">
    <property type="entry name" value="Prokaryotic lipoproteins and lipoprotein localization factors"/>
    <property type="match status" value="1"/>
</dbReference>
<dbReference type="CDD" id="cd16334">
    <property type="entry name" value="LppX-like"/>
    <property type="match status" value="1"/>
</dbReference>
<keyword evidence="4" id="KW-0732">Signal</keyword>
<dbReference type="Pfam" id="PF07161">
    <property type="entry name" value="LppX_LprAFG"/>
    <property type="match status" value="1"/>
</dbReference>
<proteinExistence type="inferred from homology"/>
<dbReference type="InterPro" id="IPR009830">
    <property type="entry name" value="LppX/LprAFG"/>
</dbReference>
<comment type="similarity">
    <text evidence="2">Belongs to the LppX/LprAFG lipoprotein family.</text>
</comment>
<accession>A0A1Y5XW16</accession>
<evidence type="ECO:0000256" key="2">
    <source>
        <dbReference type="ARBA" id="ARBA00009194"/>
    </source>
</evidence>
<feature type="chain" id="PRO_5013119701" evidence="4">
    <location>
        <begin position="20"/>
        <end position="227"/>
    </location>
</feature>
<keyword evidence="3" id="KW-0472">Membrane</keyword>
<evidence type="ECO:0000313" key="6">
    <source>
        <dbReference type="Proteomes" id="UP000192674"/>
    </source>
</evidence>
<dbReference type="InterPro" id="IPR029046">
    <property type="entry name" value="LolA/LolB/LppX"/>
</dbReference>
<dbReference type="PROSITE" id="PS51257">
    <property type="entry name" value="PROKAR_LIPOPROTEIN"/>
    <property type="match status" value="1"/>
</dbReference>
<comment type="subcellular location">
    <subcellularLocation>
        <location evidence="1">Cell envelope</location>
    </subcellularLocation>
</comment>
<evidence type="ECO:0000256" key="4">
    <source>
        <dbReference type="SAM" id="SignalP"/>
    </source>
</evidence>
<dbReference type="Proteomes" id="UP000192674">
    <property type="component" value="Unassembled WGS sequence"/>
</dbReference>
<keyword evidence="3" id="KW-1003">Cell membrane</keyword>
<dbReference type="GO" id="GO:0030313">
    <property type="term" value="C:cell envelope"/>
    <property type="evidence" value="ECO:0007669"/>
    <property type="project" value="UniProtKB-SubCell"/>
</dbReference>
<gene>
    <name evidence="5" type="ORF">SAMN05661093_05546</name>
</gene>
<dbReference type="EMBL" id="FWXV01000004">
    <property type="protein sequence ID" value="SMD16566.1"/>
    <property type="molecule type" value="Genomic_DNA"/>
</dbReference>
<reference evidence="5 6" key="1">
    <citation type="submission" date="2017-04" db="EMBL/GenBank/DDBJ databases">
        <authorList>
            <person name="Afonso C.L."/>
            <person name="Miller P.J."/>
            <person name="Scott M.A."/>
            <person name="Spackman E."/>
            <person name="Goraichik I."/>
            <person name="Dimitrov K.M."/>
            <person name="Suarez D.L."/>
            <person name="Swayne D.E."/>
        </authorList>
    </citation>
    <scope>NUCLEOTIDE SEQUENCE [LARGE SCALE GENOMIC DNA]</scope>
    <source>
        <strain evidence="5 6">DSM 43828</strain>
    </source>
</reference>
<sequence>MRGMFKRLLLLGVLGLVTAAGCTSTSNESGGSTLPDGAGLLRDASEAVKPINSATFALKVNGEVPGIPVKEVSGDLTKAGDAKGNAKLDQFGQTFEVQYVLKDKILYIKGITGSWQQFGDATQIYDPSAILDPNRGIAKLLTSIQSPVTEGQEDIAGVKTYRVAGKVAKDVVTGLVPGVQSDVNVKVWVKQDGNHQPVRAVVELTPGNTVEITLSEVDKPVTVEKPV</sequence>
<evidence type="ECO:0000256" key="3">
    <source>
        <dbReference type="ARBA" id="ARBA00022475"/>
    </source>
</evidence>
<keyword evidence="6" id="KW-1185">Reference proteome</keyword>
<organism evidence="5 6">
    <name type="scientific">Kibdelosporangium aridum</name>
    <dbReference type="NCBI Taxonomy" id="2030"/>
    <lineage>
        <taxon>Bacteria</taxon>
        <taxon>Bacillati</taxon>
        <taxon>Actinomycetota</taxon>
        <taxon>Actinomycetes</taxon>
        <taxon>Pseudonocardiales</taxon>
        <taxon>Pseudonocardiaceae</taxon>
        <taxon>Kibdelosporangium</taxon>
    </lineage>
</organism>
<protein>
    <submittedName>
        <fullName evidence="5">Lipoprotein LprG</fullName>
    </submittedName>
</protein>
<dbReference type="Gene3D" id="2.50.20.20">
    <property type="match status" value="1"/>
</dbReference>
<evidence type="ECO:0000313" key="5">
    <source>
        <dbReference type="EMBL" id="SMD16566.1"/>
    </source>
</evidence>
<feature type="signal peptide" evidence="4">
    <location>
        <begin position="1"/>
        <end position="19"/>
    </location>
</feature>
<dbReference type="AlphaFoldDB" id="A0A1Y5XW16"/>
<keyword evidence="5" id="KW-0449">Lipoprotein</keyword>